<proteinExistence type="predicted"/>
<sequence>MLFLKLYNGMIQERVLDFDVDRKKISSYVLDRKIHRYMIKDFYTVYDNPSWTQRVKQLLPFWQISSGGKVRYRSNKKIMVINVETLYETVSEIHTSLGFLFDKFEF</sequence>
<dbReference type="EMBL" id="NSIT01000168">
    <property type="protein sequence ID" value="PJE78507.1"/>
    <property type="molecule type" value="Genomic_DNA"/>
</dbReference>
<name>A0A2H9T5L5_9ZZZZ</name>
<evidence type="ECO:0000313" key="1">
    <source>
        <dbReference type="EMBL" id="PJE78507.1"/>
    </source>
</evidence>
<accession>A0A2H9T5L5</accession>
<dbReference type="AlphaFoldDB" id="A0A2H9T5L5"/>
<reference evidence="1" key="1">
    <citation type="journal article" date="2017" name="Appl. Environ. Microbiol.">
        <title>Molecular characterization of an Endozoicomonas-like organism causing infection in king scallop Pecten maximus L.</title>
        <authorList>
            <person name="Cano I."/>
            <person name="van Aerle R."/>
            <person name="Ross S."/>
            <person name="Verner-Jeffreys D.W."/>
            <person name="Paley R.K."/>
            <person name="Rimmer G."/>
            <person name="Ryder D."/>
            <person name="Hooper P."/>
            <person name="Stone D."/>
            <person name="Feist S.W."/>
        </authorList>
    </citation>
    <scope>NUCLEOTIDE SEQUENCE</scope>
</reference>
<organism evidence="1">
    <name type="scientific">invertebrate metagenome</name>
    <dbReference type="NCBI Taxonomy" id="1711999"/>
    <lineage>
        <taxon>unclassified sequences</taxon>
        <taxon>metagenomes</taxon>
        <taxon>organismal metagenomes</taxon>
    </lineage>
</organism>
<comment type="caution">
    <text evidence="1">The sequence shown here is derived from an EMBL/GenBank/DDBJ whole genome shotgun (WGS) entry which is preliminary data.</text>
</comment>
<gene>
    <name evidence="1" type="ORF">CI610_02560</name>
</gene>
<protein>
    <submittedName>
        <fullName evidence="1">Uncharacterized protein</fullName>
    </submittedName>
</protein>